<evidence type="ECO:0000313" key="2">
    <source>
        <dbReference type="WBParaSite" id="PS1159_v2.g8727.t1"/>
    </source>
</evidence>
<dbReference type="Proteomes" id="UP000887580">
    <property type="component" value="Unplaced"/>
</dbReference>
<name>A0AC35GTR6_9BILA</name>
<accession>A0AC35GTR6</accession>
<sequence length="406" mass="46763">MRGSGSKMSTGIRQQLGKFRVRGQTLLDEYKAITPKWNNDSKTTALDTLSTLDTHLARMYEKFQQWQTLVDDIEEDDDREAEQDVLDEWRNKEEYEYLMEDLANAVATLKKFKTARDYPKQPTEALVPAKIVIQSIEKFNGEYMKWKPFWQRYVLNIDSKDYAAIEKLDCLIGLLEGKALDEVRGYAIMEENYATVKQALLDRFGNTDRILYELQNQLYAVHPAQPNATSLRKTVTSINNLCLQIQNLGIDINTPTMKWDIIRKMPPAEQTELTITVQTQPQTTTADVLKKMKEYELKAEIRANIQHGTGSSYSTTSNQSSATFGPANKGVCSFCNGDHFSGSCETYKTIDERFDQLRSQQRCFKCAGRYHSSKECRSTVTCQHCNGRHRSFLCDKNRRMNYMIIM</sequence>
<reference evidence="2" key="1">
    <citation type="submission" date="2022-11" db="UniProtKB">
        <authorList>
            <consortium name="WormBaseParasite"/>
        </authorList>
    </citation>
    <scope>IDENTIFICATION</scope>
</reference>
<proteinExistence type="predicted"/>
<protein>
    <submittedName>
        <fullName evidence="2">Gag protein</fullName>
    </submittedName>
</protein>
<organism evidence="1 2">
    <name type="scientific">Panagrolaimus sp. PS1159</name>
    <dbReference type="NCBI Taxonomy" id="55785"/>
    <lineage>
        <taxon>Eukaryota</taxon>
        <taxon>Metazoa</taxon>
        <taxon>Ecdysozoa</taxon>
        <taxon>Nematoda</taxon>
        <taxon>Chromadorea</taxon>
        <taxon>Rhabditida</taxon>
        <taxon>Tylenchina</taxon>
        <taxon>Panagrolaimomorpha</taxon>
        <taxon>Panagrolaimoidea</taxon>
        <taxon>Panagrolaimidae</taxon>
        <taxon>Panagrolaimus</taxon>
    </lineage>
</organism>
<evidence type="ECO:0000313" key="1">
    <source>
        <dbReference type="Proteomes" id="UP000887580"/>
    </source>
</evidence>
<dbReference type="WBParaSite" id="PS1159_v2.g8727.t1">
    <property type="protein sequence ID" value="PS1159_v2.g8727.t1"/>
    <property type="gene ID" value="PS1159_v2.g8727"/>
</dbReference>